<feature type="region of interest" description="Disordered" evidence="1">
    <location>
        <begin position="167"/>
        <end position="188"/>
    </location>
</feature>
<organism evidence="4 5">
    <name type="scientific">Geobacter argillaceus</name>
    <dbReference type="NCBI Taxonomy" id="345631"/>
    <lineage>
        <taxon>Bacteria</taxon>
        <taxon>Pseudomonadati</taxon>
        <taxon>Thermodesulfobacteriota</taxon>
        <taxon>Desulfuromonadia</taxon>
        <taxon>Geobacterales</taxon>
        <taxon>Geobacteraceae</taxon>
        <taxon>Geobacter</taxon>
    </lineage>
</organism>
<reference evidence="4 5" key="1">
    <citation type="submission" date="2019-07" db="EMBL/GenBank/DDBJ databases">
        <title>Genomic Encyclopedia of Archaeal and Bacterial Type Strains, Phase II (KMG-II): from individual species to whole genera.</title>
        <authorList>
            <person name="Goeker M."/>
        </authorList>
    </citation>
    <scope>NUCLEOTIDE SEQUENCE [LARGE SCALE GENOMIC DNA]</scope>
    <source>
        <strain evidence="4 5">ATCC BAA-1139</strain>
    </source>
</reference>
<comment type="caution">
    <text evidence="4">The sequence shown here is derived from an EMBL/GenBank/DDBJ whole genome shotgun (WGS) entry which is preliminary data.</text>
</comment>
<keyword evidence="2" id="KW-0732">Signal</keyword>
<evidence type="ECO:0000256" key="2">
    <source>
        <dbReference type="SAM" id="SignalP"/>
    </source>
</evidence>
<evidence type="ECO:0000259" key="3">
    <source>
        <dbReference type="Pfam" id="PF01551"/>
    </source>
</evidence>
<feature type="chain" id="PRO_5022030160" evidence="2">
    <location>
        <begin position="22"/>
        <end position="188"/>
    </location>
</feature>
<sequence length="188" mass="20159">MKVLHIICTFSLLLTAATALAARTSPVDGGVLTSGPGLRLDPFGSGRMVQHSGWDIAVPTGTPVYPTQDGTVYFAGPYKGYGNLVVVEHGQGVLTLYGHNSEILVKPGQRVDTKTIIARAGSTGRSTGPHVHYEVRQLPAKQRQERREQLTAELKAAVEERLDQLIADFETGKGGPDPGSYLPPDLDE</sequence>
<dbReference type="PANTHER" id="PTHR21666:SF270">
    <property type="entry name" value="MUREIN HYDROLASE ACTIVATOR ENVC"/>
    <property type="match status" value="1"/>
</dbReference>
<evidence type="ECO:0000313" key="5">
    <source>
        <dbReference type="Proteomes" id="UP000319449"/>
    </source>
</evidence>
<keyword evidence="5" id="KW-1185">Reference proteome</keyword>
<dbReference type="SUPFAM" id="SSF51261">
    <property type="entry name" value="Duplicated hybrid motif"/>
    <property type="match status" value="1"/>
</dbReference>
<proteinExistence type="predicted"/>
<dbReference type="Proteomes" id="UP000319449">
    <property type="component" value="Unassembled WGS sequence"/>
</dbReference>
<dbReference type="EMBL" id="VLLN01000038">
    <property type="protein sequence ID" value="TWJ13528.1"/>
    <property type="molecule type" value="Genomic_DNA"/>
</dbReference>
<evidence type="ECO:0000313" key="4">
    <source>
        <dbReference type="EMBL" id="TWJ13528.1"/>
    </source>
</evidence>
<feature type="domain" description="M23ase beta-sheet core" evidence="3">
    <location>
        <begin position="50"/>
        <end position="137"/>
    </location>
</feature>
<dbReference type="PANTHER" id="PTHR21666">
    <property type="entry name" value="PEPTIDASE-RELATED"/>
    <property type="match status" value="1"/>
</dbReference>
<dbReference type="InterPro" id="IPR011055">
    <property type="entry name" value="Dup_hybrid_motif"/>
</dbReference>
<accession>A0A562V704</accession>
<dbReference type="InterPro" id="IPR016047">
    <property type="entry name" value="M23ase_b-sheet_dom"/>
</dbReference>
<gene>
    <name evidence="4" type="ORF">JN12_03780</name>
</gene>
<dbReference type="RefSeq" id="WP_145025695.1">
    <property type="nucleotide sequence ID" value="NZ_VLLN01000038.1"/>
</dbReference>
<evidence type="ECO:0000256" key="1">
    <source>
        <dbReference type="SAM" id="MobiDB-lite"/>
    </source>
</evidence>
<protein>
    <submittedName>
        <fullName evidence="4">Peptidase M23-like protein</fullName>
    </submittedName>
</protein>
<dbReference type="CDD" id="cd12797">
    <property type="entry name" value="M23_peptidase"/>
    <property type="match status" value="1"/>
</dbReference>
<dbReference type="OrthoDB" id="9815245at2"/>
<name>A0A562V704_9BACT</name>
<dbReference type="InterPro" id="IPR050570">
    <property type="entry name" value="Cell_wall_metabolism_enzyme"/>
</dbReference>
<dbReference type="GO" id="GO:0004222">
    <property type="term" value="F:metalloendopeptidase activity"/>
    <property type="evidence" value="ECO:0007669"/>
    <property type="project" value="TreeGrafter"/>
</dbReference>
<dbReference type="Pfam" id="PF01551">
    <property type="entry name" value="Peptidase_M23"/>
    <property type="match status" value="1"/>
</dbReference>
<dbReference type="AlphaFoldDB" id="A0A562V704"/>
<dbReference type="Gene3D" id="2.70.70.10">
    <property type="entry name" value="Glucose Permease (Domain IIA)"/>
    <property type="match status" value="1"/>
</dbReference>
<feature type="signal peptide" evidence="2">
    <location>
        <begin position="1"/>
        <end position="21"/>
    </location>
</feature>